<sequence length="90" mass="10121">MNPKLGLLYLVGPTPGPVHSYCMIHDSWLVNRRHALAQNPPPVPTWFPSEDAPASSVDSSSSDYFDQDIYHEMLHRSDDETIFYEGDSGN</sequence>
<feature type="compositionally biased region" description="Low complexity" evidence="1">
    <location>
        <begin position="49"/>
        <end position="61"/>
    </location>
</feature>
<evidence type="ECO:0000313" key="4">
    <source>
        <dbReference type="WBParaSite" id="ECPE_0000524501-mRNA-1"/>
    </source>
</evidence>
<keyword evidence="3" id="KW-1185">Reference proteome</keyword>
<reference evidence="4" key="1">
    <citation type="submission" date="2016-06" db="UniProtKB">
        <authorList>
            <consortium name="WormBaseParasite"/>
        </authorList>
    </citation>
    <scope>IDENTIFICATION</scope>
</reference>
<evidence type="ECO:0000256" key="1">
    <source>
        <dbReference type="SAM" id="MobiDB-lite"/>
    </source>
</evidence>
<evidence type="ECO:0000313" key="2">
    <source>
        <dbReference type="EMBL" id="VDP74926.1"/>
    </source>
</evidence>
<dbReference type="OrthoDB" id="6256759at2759"/>
<gene>
    <name evidence="2" type="ORF">ECPE_LOCUS5233</name>
</gene>
<organism evidence="4">
    <name type="scientific">Echinostoma caproni</name>
    <dbReference type="NCBI Taxonomy" id="27848"/>
    <lineage>
        <taxon>Eukaryota</taxon>
        <taxon>Metazoa</taxon>
        <taxon>Spiralia</taxon>
        <taxon>Lophotrochozoa</taxon>
        <taxon>Platyhelminthes</taxon>
        <taxon>Trematoda</taxon>
        <taxon>Digenea</taxon>
        <taxon>Plagiorchiida</taxon>
        <taxon>Echinostomata</taxon>
        <taxon>Echinostomatoidea</taxon>
        <taxon>Echinostomatidae</taxon>
        <taxon>Echinostoma</taxon>
    </lineage>
</organism>
<dbReference type="EMBL" id="UZAN01042077">
    <property type="protein sequence ID" value="VDP74926.1"/>
    <property type="molecule type" value="Genomic_DNA"/>
</dbReference>
<proteinExistence type="predicted"/>
<dbReference type="Proteomes" id="UP000272942">
    <property type="component" value="Unassembled WGS sequence"/>
</dbReference>
<dbReference type="AlphaFoldDB" id="A0A183AE48"/>
<evidence type="ECO:0000313" key="3">
    <source>
        <dbReference type="Proteomes" id="UP000272942"/>
    </source>
</evidence>
<name>A0A183AE48_9TREM</name>
<dbReference type="WBParaSite" id="ECPE_0000524501-mRNA-1">
    <property type="protein sequence ID" value="ECPE_0000524501-mRNA-1"/>
    <property type="gene ID" value="ECPE_0000524501"/>
</dbReference>
<protein>
    <submittedName>
        <fullName evidence="4">Cysteine protease</fullName>
    </submittedName>
</protein>
<reference evidence="2 3" key="2">
    <citation type="submission" date="2018-11" db="EMBL/GenBank/DDBJ databases">
        <authorList>
            <consortium name="Pathogen Informatics"/>
        </authorList>
    </citation>
    <scope>NUCLEOTIDE SEQUENCE [LARGE SCALE GENOMIC DNA]</scope>
    <source>
        <strain evidence="2 3">Egypt</strain>
    </source>
</reference>
<accession>A0A183AE48</accession>
<feature type="region of interest" description="Disordered" evidence="1">
    <location>
        <begin position="40"/>
        <end position="61"/>
    </location>
</feature>